<feature type="transmembrane region" description="Helical" evidence="6">
    <location>
        <begin position="322"/>
        <end position="347"/>
    </location>
</feature>
<accession>A0A7L4WFP7</accession>
<feature type="transmembrane region" description="Helical" evidence="6">
    <location>
        <begin position="57"/>
        <end position="76"/>
    </location>
</feature>
<feature type="transmembrane region" description="Helical" evidence="6">
    <location>
        <begin position="228"/>
        <end position="250"/>
    </location>
</feature>
<evidence type="ECO:0000313" key="9">
    <source>
        <dbReference type="Proteomes" id="UP000516280"/>
    </source>
</evidence>
<feature type="transmembrane region" description="Helical" evidence="6">
    <location>
        <begin position="414"/>
        <end position="435"/>
    </location>
</feature>
<evidence type="ECO:0000256" key="6">
    <source>
        <dbReference type="SAM" id="Phobius"/>
    </source>
</evidence>
<reference evidence="8 9" key="1">
    <citation type="submission" date="2016-09" db="EMBL/GenBank/DDBJ databases">
        <title>Lactic acid bacteria from MAP meat Genome sequencing and assembly.</title>
        <authorList>
            <person name="Behr J."/>
            <person name="Hilgarth M."/>
            <person name="Vogel R.F."/>
        </authorList>
    </citation>
    <scope>NUCLEOTIDE SEQUENCE [LARGE SCALE GENOMIC DNA]</scope>
    <source>
        <strain evidence="8 9">TMW21615</strain>
    </source>
</reference>
<proteinExistence type="predicted"/>
<keyword evidence="5 6" id="KW-0472">Membrane</keyword>
<keyword evidence="4 6" id="KW-1133">Transmembrane helix</keyword>
<evidence type="ECO:0000256" key="3">
    <source>
        <dbReference type="ARBA" id="ARBA00022692"/>
    </source>
</evidence>
<evidence type="ECO:0000313" key="8">
    <source>
        <dbReference type="EMBL" id="QDJ28293.1"/>
    </source>
</evidence>
<dbReference type="EMBL" id="CP017195">
    <property type="protein sequence ID" value="QDJ28293.1"/>
    <property type="molecule type" value="Genomic_DNA"/>
</dbReference>
<protein>
    <submittedName>
        <fullName evidence="8">ABC transporter permease</fullName>
    </submittedName>
</protein>
<feature type="transmembrane region" description="Helical" evidence="6">
    <location>
        <begin position="376"/>
        <end position="402"/>
    </location>
</feature>
<dbReference type="Pfam" id="PF02687">
    <property type="entry name" value="FtsX"/>
    <property type="match status" value="1"/>
</dbReference>
<evidence type="ECO:0000256" key="5">
    <source>
        <dbReference type="ARBA" id="ARBA00023136"/>
    </source>
</evidence>
<gene>
    <name evidence="8" type="ORF">BHS01_07045</name>
</gene>
<feature type="transmembrane region" description="Helical" evidence="6">
    <location>
        <begin position="15"/>
        <end position="37"/>
    </location>
</feature>
<name>A0A7L4WFP7_9LACT</name>
<evidence type="ECO:0000256" key="1">
    <source>
        <dbReference type="ARBA" id="ARBA00004651"/>
    </source>
</evidence>
<keyword evidence="2" id="KW-1003">Cell membrane</keyword>
<feature type="transmembrane region" description="Helical" evidence="6">
    <location>
        <begin position="291"/>
        <end position="310"/>
    </location>
</feature>
<dbReference type="AlphaFoldDB" id="A0A7L4WFP7"/>
<comment type="subcellular location">
    <subcellularLocation>
        <location evidence="1">Cell membrane</location>
        <topology evidence="1">Multi-pass membrane protein</topology>
    </subcellularLocation>
</comment>
<evidence type="ECO:0000259" key="7">
    <source>
        <dbReference type="Pfam" id="PF02687"/>
    </source>
</evidence>
<dbReference type="KEGG" id="lpaa:BHS01_07045"/>
<dbReference type="Proteomes" id="UP000516280">
    <property type="component" value="Chromosome"/>
</dbReference>
<evidence type="ECO:0000256" key="2">
    <source>
        <dbReference type="ARBA" id="ARBA00022475"/>
    </source>
</evidence>
<keyword evidence="3 6" id="KW-0812">Transmembrane</keyword>
<feature type="transmembrane region" description="Helical" evidence="6">
    <location>
        <begin position="108"/>
        <end position="130"/>
    </location>
</feature>
<dbReference type="InterPro" id="IPR003838">
    <property type="entry name" value="ABC3_permease_C"/>
</dbReference>
<sequence>MMSQAWLHCKYSWKIWLFSLPVFITASFVMTSCLTNFFNFSSSSLINADISSNTQLFFLPILFASIMIPIVLKNTVKELLNRLRKENNLQIILGVTPEYLAVLTGVELAIASTVGTICGAILSTPFAQVFYNFLVRTQGTQEFPPMTIHFSFQAFIITLCLITLVTFYSGYIRSRRHFYKIQKNIETITTKKNDRFYVLKVIVIVLLNLVIVTYFLSRSPESMGMTNFGMLSTLLIFIEIIAVALLINVCGKTSLRVFSNVFHKLSNRCNLSLLNLATYTVNEHDDIFKRIYIPVAMINIFVSGFSSLLIDLPDGGDAGTRTANMVVFLSAPILMTLANTICMMLLLQEKETGEIKQLFILGLKPLDIFIKKELEIMIYSITTLVVSLMSNFVVSFMFVRITRLFNKNMVWLNIWLPSLLLSIAIFVLMSIVAMIKVSKTKWDILAFNSDIDDE</sequence>
<dbReference type="GO" id="GO:0005886">
    <property type="term" value="C:plasma membrane"/>
    <property type="evidence" value="ECO:0007669"/>
    <property type="project" value="UniProtKB-SubCell"/>
</dbReference>
<feature type="transmembrane region" description="Helical" evidence="6">
    <location>
        <begin position="150"/>
        <end position="171"/>
    </location>
</feature>
<feature type="transmembrane region" description="Helical" evidence="6">
    <location>
        <begin position="197"/>
        <end position="216"/>
    </location>
</feature>
<organism evidence="8 9">
    <name type="scientific">Pseudolactococcus paracarnosus</name>
    <dbReference type="NCBI Taxonomy" id="2749962"/>
    <lineage>
        <taxon>Bacteria</taxon>
        <taxon>Bacillati</taxon>
        <taxon>Bacillota</taxon>
        <taxon>Bacilli</taxon>
        <taxon>Lactobacillales</taxon>
        <taxon>Streptococcaceae</taxon>
        <taxon>Pseudolactococcus</taxon>
    </lineage>
</organism>
<feature type="domain" description="ABC3 transporter permease C-terminal" evidence="7">
    <location>
        <begin position="61"/>
        <end position="175"/>
    </location>
</feature>
<evidence type="ECO:0000256" key="4">
    <source>
        <dbReference type="ARBA" id="ARBA00022989"/>
    </source>
</evidence>